<proteinExistence type="predicted"/>
<gene>
    <name evidence="2" type="ORF">WMO37_00050</name>
</gene>
<keyword evidence="3" id="KW-1185">Reference proteome</keyword>
<dbReference type="EMBL" id="JBBMFS010000001">
    <property type="protein sequence ID" value="MEQ2553409.1"/>
    <property type="molecule type" value="Genomic_DNA"/>
</dbReference>
<evidence type="ECO:0000259" key="1">
    <source>
        <dbReference type="Pfam" id="PF01471"/>
    </source>
</evidence>
<name>A0ABV1H124_9FIRM</name>
<sequence length="423" mass="47517">MNVGYVHTLETPDNAVDRGTLRVSVIDRDTNQPVQNARVEVSYTADPESVLEVLDTDNSGLTEDVGLAAPPLEYSMEPGIEQPYAEYTVTVRAEGYEAFSVSAVNVLSGELSLQNMPMEPRRVSESPKNIVIGPHTLFAEYPPKIAESEIKPVGEPGEIVLSRVVVPEMVVVHDGTPADSTAQNYYVRYRDYIKNVASSEIYSTWPRQTLEANIHAIMSFTLNRVYTEWYRNQGYNFTITSSTAYDHKWIADRNVFGNISQVVDEIFDTYLSRPNVKQPILTQYCDGKRVSCPQWLSQWGSKYLGDQNYSAIEILQYYYGDTIYINTAEEISGIPSSWPGADLDIGSSGQKVKQIQEQLNLIGEFYNAIPVLVADGIYGERTAEAVKVFQRIFNLPQTGVVDFPTWYKISDQYVRLSGIAELM</sequence>
<protein>
    <submittedName>
        <fullName evidence="2">Peptidoglycan-binding protein</fullName>
    </submittedName>
</protein>
<feature type="domain" description="Peptidoglycan binding-like" evidence="1">
    <location>
        <begin position="348"/>
        <end position="408"/>
    </location>
</feature>
<dbReference type="InterPro" id="IPR002477">
    <property type="entry name" value="Peptidoglycan-bd-like"/>
</dbReference>
<dbReference type="Proteomes" id="UP001546774">
    <property type="component" value="Unassembled WGS sequence"/>
</dbReference>
<reference evidence="2" key="1">
    <citation type="submission" date="2024-03" db="EMBL/GenBank/DDBJ databases">
        <title>Human intestinal bacterial collection.</title>
        <authorList>
            <person name="Pauvert C."/>
            <person name="Hitch T.C.A."/>
            <person name="Clavel T."/>
        </authorList>
    </citation>
    <scope>NUCLEOTIDE SEQUENCE [LARGE SCALE GENOMIC DNA]</scope>
    <source>
        <strain evidence="2">CLA-AA-H89B</strain>
    </source>
</reference>
<dbReference type="InterPro" id="IPR036365">
    <property type="entry name" value="PGBD-like_sf"/>
</dbReference>
<organism evidence="2 3">
    <name type="scientific">Lachnospira intestinalis</name>
    <dbReference type="NCBI Taxonomy" id="3133158"/>
    <lineage>
        <taxon>Bacteria</taxon>
        <taxon>Bacillati</taxon>
        <taxon>Bacillota</taxon>
        <taxon>Clostridia</taxon>
        <taxon>Lachnospirales</taxon>
        <taxon>Lachnospiraceae</taxon>
        <taxon>Lachnospira</taxon>
    </lineage>
</organism>
<evidence type="ECO:0000313" key="2">
    <source>
        <dbReference type="EMBL" id="MEQ2553409.1"/>
    </source>
</evidence>
<dbReference type="Pfam" id="PF01471">
    <property type="entry name" value="PG_binding_1"/>
    <property type="match status" value="1"/>
</dbReference>
<dbReference type="Gene3D" id="1.10.101.10">
    <property type="entry name" value="PGBD-like superfamily/PGBD"/>
    <property type="match status" value="1"/>
</dbReference>
<dbReference type="SUPFAM" id="SSF47090">
    <property type="entry name" value="PGBD-like"/>
    <property type="match status" value="1"/>
</dbReference>
<accession>A0ABV1H124</accession>
<dbReference type="Gene3D" id="2.60.40.1120">
    <property type="entry name" value="Carboxypeptidase-like, regulatory domain"/>
    <property type="match status" value="1"/>
</dbReference>
<dbReference type="InterPro" id="IPR036366">
    <property type="entry name" value="PGBDSf"/>
</dbReference>
<comment type="caution">
    <text evidence="2">The sequence shown here is derived from an EMBL/GenBank/DDBJ whole genome shotgun (WGS) entry which is preliminary data.</text>
</comment>
<evidence type="ECO:0000313" key="3">
    <source>
        <dbReference type="Proteomes" id="UP001546774"/>
    </source>
</evidence>